<dbReference type="SUPFAM" id="SSF56349">
    <property type="entry name" value="DNA breaking-rejoining enzymes"/>
    <property type="match status" value="1"/>
</dbReference>
<keyword evidence="1" id="KW-0238">DNA-binding</keyword>
<organism evidence="3 4">
    <name type="scientific">Aromatoleum anaerobium</name>
    <dbReference type="NCBI Taxonomy" id="182180"/>
    <lineage>
        <taxon>Bacteria</taxon>
        <taxon>Pseudomonadati</taxon>
        <taxon>Pseudomonadota</taxon>
        <taxon>Betaproteobacteria</taxon>
        <taxon>Rhodocyclales</taxon>
        <taxon>Rhodocyclaceae</taxon>
        <taxon>Aromatoleum</taxon>
    </lineage>
</organism>
<name>A0ABX1PPD1_9RHOO</name>
<evidence type="ECO:0000313" key="3">
    <source>
        <dbReference type="EMBL" id="NMG25713.1"/>
    </source>
</evidence>
<evidence type="ECO:0000313" key="4">
    <source>
        <dbReference type="Proteomes" id="UP000615989"/>
    </source>
</evidence>
<dbReference type="Gene3D" id="1.10.443.10">
    <property type="entry name" value="Intergrase catalytic core"/>
    <property type="match status" value="1"/>
</dbReference>
<dbReference type="Proteomes" id="UP000615989">
    <property type="component" value="Unassembled WGS sequence"/>
</dbReference>
<gene>
    <name evidence="3" type="ORF">GO606_13485</name>
</gene>
<proteinExistence type="predicted"/>
<evidence type="ECO:0000256" key="1">
    <source>
        <dbReference type="ARBA" id="ARBA00023125"/>
    </source>
</evidence>
<reference evidence="3" key="1">
    <citation type="submission" date="2019-12" db="EMBL/GenBank/DDBJ databases">
        <title>Comparative genomics gives insights into the taxonomy of the Azoarcus-Aromatoleum group and reveals separate origins of nif in the plant-associated Azoarcus and non-plant-associated Aromatoleum sub-groups.</title>
        <authorList>
            <person name="Lafos M."/>
            <person name="Maluk M."/>
            <person name="Batista M."/>
            <person name="Junghare M."/>
            <person name="Carmona M."/>
            <person name="Faoro H."/>
            <person name="Cruz L.M."/>
            <person name="Battistoni F."/>
            <person name="De Souza E."/>
            <person name="Pedrosa F."/>
            <person name="Chen W.-M."/>
            <person name="Poole P.S."/>
            <person name="Dixon R.A."/>
            <person name="James E.K."/>
        </authorList>
    </citation>
    <scope>NUCLEOTIDE SEQUENCE</scope>
    <source>
        <strain evidence="3">LuFRes1</strain>
    </source>
</reference>
<protein>
    <submittedName>
        <fullName evidence="3">Tyrosine-type recombinase/integrase</fullName>
    </submittedName>
</protein>
<accession>A0ABX1PPD1</accession>
<dbReference type="InterPro" id="IPR013762">
    <property type="entry name" value="Integrase-like_cat_sf"/>
</dbReference>
<dbReference type="Gene3D" id="1.10.150.130">
    <property type="match status" value="1"/>
</dbReference>
<keyword evidence="2" id="KW-0233">DNA recombination</keyword>
<dbReference type="InterPro" id="IPR010998">
    <property type="entry name" value="Integrase_recombinase_N"/>
</dbReference>
<dbReference type="EMBL" id="WTVG01000039">
    <property type="protein sequence ID" value="NMG25713.1"/>
    <property type="molecule type" value="Genomic_DNA"/>
</dbReference>
<keyword evidence="4" id="KW-1185">Reference proteome</keyword>
<dbReference type="InterPro" id="IPR011010">
    <property type="entry name" value="DNA_brk_join_enz"/>
</dbReference>
<dbReference type="RefSeq" id="WP_169119061.1">
    <property type="nucleotide sequence ID" value="NZ_WTVG02000033.1"/>
</dbReference>
<sequence>MIGRRKTGLHLGMSRLYEYRGKRVTTYFTVTPDNRRINLGHNLKDARRKLLELDGEARPAGTIGDHLDELMKERKRLMERRKLSPETIDSNELELVALKKAFGNMAPEAVRPKHIWDYLHLYRGAEAPVRANREIALLSRMFSRLVNAGALDLNPCTGVERNEENARDRLVSDAEFDAFLTFCRANGHLDEDSPAKRTSDAGRRLALAAHIAYLTGKALGQVLKISRTQIKDDGIEFGKRKRGARTLVEWTTELQAAVDECLALPSKITSTYLIFSGDGQPYTATGFKSMWQRMMNAWEEAGNERFTFHDLRAKTVTDTTEAGRKASDLTGHRTEAVVSKVYDRRRIRKAPAAR</sequence>
<evidence type="ECO:0000256" key="2">
    <source>
        <dbReference type="ARBA" id="ARBA00023172"/>
    </source>
</evidence>
<comment type="caution">
    <text evidence="3">The sequence shown here is derived from an EMBL/GenBank/DDBJ whole genome shotgun (WGS) entry which is preliminary data.</text>
</comment>